<reference evidence="1" key="2">
    <citation type="journal article" date="2020" name="Nat. Commun.">
        <title>Large-scale genome sequencing of mycorrhizal fungi provides insights into the early evolution of symbiotic traits.</title>
        <authorList>
            <person name="Miyauchi S."/>
            <person name="Kiss E."/>
            <person name="Kuo A."/>
            <person name="Drula E."/>
            <person name="Kohler A."/>
            <person name="Sanchez-Garcia M."/>
            <person name="Morin E."/>
            <person name="Andreopoulos B."/>
            <person name="Barry K.W."/>
            <person name="Bonito G."/>
            <person name="Buee M."/>
            <person name="Carver A."/>
            <person name="Chen C."/>
            <person name="Cichocki N."/>
            <person name="Clum A."/>
            <person name="Culley D."/>
            <person name="Crous P.W."/>
            <person name="Fauchery L."/>
            <person name="Girlanda M."/>
            <person name="Hayes R.D."/>
            <person name="Keri Z."/>
            <person name="LaButti K."/>
            <person name="Lipzen A."/>
            <person name="Lombard V."/>
            <person name="Magnuson J."/>
            <person name="Maillard F."/>
            <person name="Murat C."/>
            <person name="Nolan M."/>
            <person name="Ohm R.A."/>
            <person name="Pangilinan J."/>
            <person name="Pereira M.F."/>
            <person name="Perotto S."/>
            <person name="Peter M."/>
            <person name="Pfister S."/>
            <person name="Riley R."/>
            <person name="Sitrit Y."/>
            <person name="Stielow J.B."/>
            <person name="Szollosi G."/>
            <person name="Zifcakova L."/>
            <person name="Stursova M."/>
            <person name="Spatafora J.W."/>
            <person name="Tedersoo L."/>
            <person name="Vaario L.M."/>
            <person name="Yamada A."/>
            <person name="Yan M."/>
            <person name="Wang P."/>
            <person name="Xu J."/>
            <person name="Bruns T."/>
            <person name="Baldrian P."/>
            <person name="Vilgalys R."/>
            <person name="Dunand C."/>
            <person name="Henrissat B."/>
            <person name="Grigoriev I.V."/>
            <person name="Hibbett D."/>
            <person name="Nagy L.G."/>
            <person name="Martin F.M."/>
        </authorList>
    </citation>
    <scope>NUCLEOTIDE SEQUENCE</scope>
    <source>
        <strain evidence="1">P2</strain>
    </source>
</reference>
<comment type="caution">
    <text evidence="1">The sequence shown here is derived from an EMBL/GenBank/DDBJ whole genome shotgun (WGS) entry which is preliminary data.</text>
</comment>
<dbReference type="EMBL" id="MU117969">
    <property type="protein sequence ID" value="KAF9652416.1"/>
    <property type="molecule type" value="Genomic_DNA"/>
</dbReference>
<reference evidence="1" key="1">
    <citation type="submission" date="2019-10" db="EMBL/GenBank/DDBJ databases">
        <authorList>
            <consortium name="DOE Joint Genome Institute"/>
            <person name="Kuo A."/>
            <person name="Miyauchi S."/>
            <person name="Kiss E."/>
            <person name="Drula E."/>
            <person name="Kohler A."/>
            <person name="Sanchez-Garcia M."/>
            <person name="Andreopoulos B."/>
            <person name="Barry K.W."/>
            <person name="Bonito G."/>
            <person name="Buee M."/>
            <person name="Carver A."/>
            <person name="Chen C."/>
            <person name="Cichocki N."/>
            <person name="Clum A."/>
            <person name="Culley D."/>
            <person name="Crous P.W."/>
            <person name="Fauchery L."/>
            <person name="Girlanda M."/>
            <person name="Hayes R."/>
            <person name="Keri Z."/>
            <person name="Labutti K."/>
            <person name="Lipzen A."/>
            <person name="Lombard V."/>
            <person name="Magnuson J."/>
            <person name="Maillard F."/>
            <person name="Morin E."/>
            <person name="Murat C."/>
            <person name="Nolan M."/>
            <person name="Ohm R."/>
            <person name="Pangilinan J."/>
            <person name="Pereira M."/>
            <person name="Perotto S."/>
            <person name="Peter M."/>
            <person name="Riley R."/>
            <person name="Sitrit Y."/>
            <person name="Stielow B."/>
            <person name="Szollosi G."/>
            <person name="Zifcakova L."/>
            <person name="Stursova M."/>
            <person name="Spatafora J.W."/>
            <person name="Tedersoo L."/>
            <person name="Vaario L.-M."/>
            <person name="Yamada A."/>
            <person name="Yan M."/>
            <person name="Wang P."/>
            <person name="Xu J."/>
            <person name="Bruns T."/>
            <person name="Baldrian P."/>
            <person name="Vilgalys R."/>
            <person name="Henrissat B."/>
            <person name="Grigoriev I.V."/>
            <person name="Hibbett D."/>
            <person name="Nagy L.G."/>
            <person name="Martin F.M."/>
        </authorList>
    </citation>
    <scope>NUCLEOTIDE SEQUENCE</scope>
    <source>
        <strain evidence="1">P2</strain>
    </source>
</reference>
<dbReference type="Proteomes" id="UP000886501">
    <property type="component" value="Unassembled WGS sequence"/>
</dbReference>
<keyword evidence="2" id="KW-1185">Reference proteome</keyword>
<evidence type="ECO:0000313" key="1">
    <source>
        <dbReference type="EMBL" id="KAF9652416.1"/>
    </source>
</evidence>
<organism evidence="1 2">
    <name type="scientific">Thelephora ganbajun</name>
    <name type="common">Ganba fungus</name>
    <dbReference type="NCBI Taxonomy" id="370292"/>
    <lineage>
        <taxon>Eukaryota</taxon>
        <taxon>Fungi</taxon>
        <taxon>Dikarya</taxon>
        <taxon>Basidiomycota</taxon>
        <taxon>Agaricomycotina</taxon>
        <taxon>Agaricomycetes</taxon>
        <taxon>Thelephorales</taxon>
        <taxon>Thelephoraceae</taxon>
        <taxon>Thelephora</taxon>
    </lineage>
</organism>
<gene>
    <name evidence="1" type="ORF">BDM02DRAFT_3109439</name>
</gene>
<protein>
    <submittedName>
        <fullName evidence="1">NAD(P)-binding protein</fullName>
    </submittedName>
</protein>
<proteinExistence type="predicted"/>
<evidence type="ECO:0000313" key="2">
    <source>
        <dbReference type="Proteomes" id="UP000886501"/>
    </source>
</evidence>
<name>A0ACB6ZRY2_THEGA</name>
<sequence>MPYKFNPTTDVADLSGKVAIVTGGNSGLGLETAKVLARNGAKVYLTARNRQKGLDAIERTKAAGLTPGNGEIELLELDLATPKLAKAAAEEFLKREKRLDILVNNAAAMMIPYKIMPEGVQEVVTTNYLGHFAFTQTLLPLLVTTAKQPGSDVRIVNLSSRAHRFLSPGVQFRTLDDLNCEYKDYMWPEMTRYGLSKLAIVLWTKKLQRQFDADGVPITAISIHPGEVQTEGANTLEMPWFLRLIFRTLIIPLTFVPVHKGVYTGLFAAAGKKVKEEPENYRGSFLDPVAQLSKPSDDSLKEDLADDLWELTNKILKDARVF</sequence>
<accession>A0ACB6ZRY2</accession>